<organism evidence="13 14">
    <name type="scientific">Natronosporangium hydrolyticum</name>
    <dbReference type="NCBI Taxonomy" id="2811111"/>
    <lineage>
        <taxon>Bacteria</taxon>
        <taxon>Bacillati</taxon>
        <taxon>Actinomycetota</taxon>
        <taxon>Actinomycetes</taxon>
        <taxon>Micromonosporales</taxon>
        <taxon>Micromonosporaceae</taxon>
        <taxon>Natronosporangium</taxon>
    </lineage>
</organism>
<dbReference type="GO" id="GO:0009986">
    <property type="term" value="C:cell surface"/>
    <property type="evidence" value="ECO:0007669"/>
    <property type="project" value="UniProtKB-SubCell"/>
</dbReference>
<evidence type="ECO:0000256" key="7">
    <source>
        <dbReference type="ARBA" id="ARBA00023235"/>
    </source>
</evidence>
<keyword evidence="5 9" id="KW-0067">ATP-binding</keyword>
<accession>A0A895YN89</accession>
<evidence type="ECO:0000256" key="12">
    <source>
        <dbReference type="SAM" id="MobiDB-lite"/>
    </source>
</evidence>
<dbReference type="GO" id="GO:0009408">
    <property type="term" value="P:response to heat"/>
    <property type="evidence" value="ECO:0007669"/>
    <property type="project" value="UniProtKB-ARBA"/>
</dbReference>
<feature type="binding site" evidence="9">
    <location>
        <begin position="29"/>
        <end position="32"/>
    </location>
    <ligand>
        <name>ATP</name>
        <dbReference type="ChEBI" id="CHEBI:30616"/>
    </ligand>
</feature>
<comment type="similarity">
    <text evidence="3 9 10">Belongs to the chaperonin (HSP60) family.</text>
</comment>
<dbReference type="KEGG" id="nhy:JQS43_04305"/>
<dbReference type="GO" id="GO:0042603">
    <property type="term" value="C:capsule"/>
    <property type="evidence" value="ECO:0007669"/>
    <property type="project" value="UniProtKB-SubCell"/>
</dbReference>
<proteinExistence type="inferred from homology"/>
<comment type="function">
    <text evidence="9 11">Together with its co-chaperonin GroES, plays an essential role in assisting protein folding. The GroEL-GroES system forms a nano-cage that allows encapsulation of the non-native substrate proteins and provides a physical environment optimized to promote and accelerate protein folding.</text>
</comment>
<dbReference type="InterPro" id="IPR027410">
    <property type="entry name" value="TCP-1-like_intermed_sf"/>
</dbReference>
<dbReference type="InterPro" id="IPR001844">
    <property type="entry name" value="Cpn60/GroEL"/>
</dbReference>
<dbReference type="Pfam" id="PF00118">
    <property type="entry name" value="Cpn60_TCP1"/>
    <property type="match status" value="1"/>
</dbReference>
<dbReference type="NCBIfam" id="TIGR02348">
    <property type="entry name" value="GroEL"/>
    <property type="match status" value="1"/>
</dbReference>
<evidence type="ECO:0000256" key="2">
    <source>
        <dbReference type="ARBA" id="ARBA00004241"/>
    </source>
</evidence>
<dbReference type="GO" id="GO:0042026">
    <property type="term" value="P:protein refolding"/>
    <property type="evidence" value="ECO:0007669"/>
    <property type="project" value="UniProtKB-UniRule"/>
</dbReference>
<keyword evidence="7 9" id="KW-0413">Isomerase</keyword>
<evidence type="ECO:0000256" key="10">
    <source>
        <dbReference type="RuleBase" id="RU000418"/>
    </source>
</evidence>
<dbReference type="EMBL" id="CP070499">
    <property type="protein sequence ID" value="QSB15580.1"/>
    <property type="molecule type" value="Genomic_DNA"/>
</dbReference>
<dbReference type="RefSeq" id="WP_239677758.1">
    <property type="nucleotide sequence ID" value="NZ_CP070499.1"/>
</dbReference>
<dbReference type="Gene3D" id="1.10.560.10">
    <property type="entry name" value="GroEL-like equatorial domain"/>
    <property type="match status" value="1"/>
</dbReference>
<evidence type="ECO:0000256" key="8">
    <source>
        <dbReference type="ARBA" id="ARBA00025702"/>
    </source>
</evidence>
<keyword evidence="4 9" id="KW-0547">Nucleotide-binding</keyword>
<evidence type="ECO:0000256" key="4">
    <source>
        <dbReference type="ARBA" id="ARBA00022741"/>
    </source>
</evidence>
<keyword evidence="14" id="KW-1185">Reference proteome</keyword>
<dbReference type="PROSITE" id="PS00296">
    <property type="entry name" value="CHAPERONINS_CPN60"/>
    <property type="match status" value="1"/>
</dbReference>
<dbReference type="Proteomes" id="UP000662857">
    <property type="component" value="Chromosome"/>
</dbReference>
<evidence type="ECO:0000256" key="1">
    <source>
        <dbReference type="ARBA" id="ARBA00004191"/>
    </source>
</evidence>
<dbReference type="SUPFAM" id="SSF48592">
    <property type="entry name" value="GroEL equatorial domain-like"/>
    <property type="match status" value="1"/>
</dbReference>
<dbReference type="GO" id="GO:0140662">
    <property type="term" value="F:ATP-dependent protein folding chaperone"/>
    <property type="evidence" value="ECO:0007669"/>
    <property type="project" value="InterPro"/>
</dbReference>
<dbReference type="EC" id="5.6.1.7" evidence="9"/>
<feature type="region of interest" description="Disordered" evidence="12">
    <location>
        <begin position="524"/>
        <end position="546"/>
    </location>
</feature>
<dbReference type="Gene3D" id="3.50.7.10">
    <property type="entry name" value="GroEL"/>
    <property type="match status" value="1"/>
</dbReference>
<reference evidence="13" key="1">
    <citation type="submission" date="2021-02" db="EMBL/GenBank/DDBJ databases">
        <title>Natrosporangium hydrolyticum gen. nov., sp. nov, a haloalkaliphilic actinobacterium from a soda solonchak soil.</title>
        <authorList>
            <person name="Sorokin D.Y."/>
            <person name="Khijniak T.V."/>
            <person name="Zakharycheva A.P."/>
            <person name="Boueva O.V."/>
            <person name="Ariskina E.V."/>
            <person name="Hahnke R.L."/>
            <person name="Bunk B."/>
            <person name="Sproer C."/>
            <person name="Schumann P."/>
            <person name="Evtushenko L.I."/>
            <person name="Kublanov I.V."/>
        </authorList>
    </citation>
    <scope>NUCLEOTIDE SEQUENCE</scope>
    <source>
        <strain evidence="13">DSM 106523</strain>
    </source>
</reference>
<comment type="caution">
    <text evidence="9">Lacks conserved residue(s) required for the propagation of feature annotation.</text>
</comment>
<dbReference type="HAMAP" id="MF_00600">
    <property type="entry name" value="CH60"/>
    <property type="match status" value="1"/>
</dbReference>
<protein>
    <recommendedName>
        <fullName evidence="9">Chaperonin GroEL</fullName>
        <ecNumber evidence="9">5.6.1.7</ecNumber>
    </recommendedName>
    <alternativeName>
        <fullName evidence="9">60 kDa chaperonin</fullName>
    </alternativeName>
    <alternativeName>
        <fullName evidence="9">Chaperonin-60</fullName>
        <shortName evidence="9">Cpn60</shortName>
    </alternativeName>
</protein>
<dbReference type="InterPro" id="IPR027409">
    <property type="entry name" value="GroEL-like_apical_dom_sf"/>
</dbReference>
<keyword evidence="6 9" id="KW-0143">Chaperone</keyword>
<dbReference type="SUPFAM" id="SSF54849">
    <property type="entry name" value="GroEL-intermediate domain like"/>
    <property type="match status" value="1"/>
</dbReference>
<comment type="subunit">
    <text evidence="9 11">Forms a cylinder of 14 subunits composed of two heptameric rings stacked back-to-back. Interacts with the co-chaperonin GroES.</text>
</comment>
<comment type="subcellular location">
    <subcellularLocation>
        <location evidence="2">Cell surface</location>
    </subcellularLocation>
    <subcellularLocation>
        <location evidence="9">Cytoplasm</location>
    </subcellularLocation>
    <subcellularLocation>
        <location evidence="8">Secreted</location>
        <location evidence="8">Capsule</location>
    </subcellularLocation>
    <subcellularLocation>
        <location evidence="1">Secreted</location>
        <location evidence="1">Cell wall</location>
    </subcellularLocation>
</comment>
<feature type="binding site" evidence="9">
    <location>
        <position position="492"/>
    </location>
    <ligand>
        <name>ATP</name>
        <dbReference type="ChEBI" id="CHEBI:30616"/>
    </ligand>
</feature>
<evidence type="ECO:0000256" key="6">
    <source>
        <dbReference type="ARBA" id="ARBA00023186"/>
    </source>
</evidence>
<dbReference type="InterPro" id="IPR027413">
    <property type="entry name" value="GROEL-like_equatorial_sf"/>
</dbReference>
<name>A0A895YN89_9ACTN</name>
<feature type="binding site" evidence="9">
    <location>
        <position position="413"/>
    </location>
    <ligand>
        <name>ATP</name>
        <dbReference type="ChEBI" id="CHEBI:30616"/>
    </ligand>
</feature>
<dbReference type="InterPro" id="IPR018370">
    <property type="entry name" value="Chaperonin_Cpn60_CS"/>
</dbReference>
<dbReference type="NCBIfam" id="NF009489">
    <property type="entry name" value="PRK12851.1"/>
    <property type="match status" value="1"/>
</dbReference>
<dbReference type="CDD" id="cd03344">
    <property type="entry name" value="GroEL"/>
    <property type="match status" value="1"/>
</dbReference>
<evidence type="ECO:0000256" key="3">
    <source>
        <dbReference type="ARBA" id="ARBA00006607"/>
    </source>
</evidence>
<dbReference type="PRINTS" id="PR00298">
    <property type="entry name" value="CHAPERONIN60"/>
</dbReference>
<keyword evidence="9" id="KW-0963">Cytoplasm</keyword>
<dbReference type="NCBIfam" id="NF009488">
    <property type="entry name" value="PRK12850.1"/>
    <property type="match status" value="1"/>
</dbReference>
<dbReference type="NCBIfam" id="NF009487">
    <property type="entry name" value="PRK12849.1"/>
    <property type="match status" value="1"/>
</dbReference>
<dbReference type="GO" id="GO:0005524">
    <property type="term" value="F:ATP binding"/>
    <property type="evidence" value="ECO:0007669"/>
    <property type="project" value="UniProtKB-UniRule"/>
</dbReference>
<dbReference type="AlphaFoldDB" id="A0A895YN89"/>
<dbReference type="GO" id="GO:0051082">
    <property type="term" value="F:unfolded protein binding"/>
    <property type="evidence" value="ECO:0007669"/>
    <property type="project" value="UniProtKB-UniRule"/>
</dbReference>
<evidence type="ECO:0000313" key="14">
    <source>
        <dbReference type="Proteomes" id="UP000662857"/>
    </source>
</evidence>
<dbReference type="Gene3D" id="3.30.260.10">
    <property type="entry name" value="TCP-1-like chaperonin intermediate domain"/>
    <property type="match status" value="1"/>
</dbReference>
<dbReference type="PANTHER" id="PTHR45633">
    <property type="entry name" value="60 KDA HEAT SHOCK PROTEIN, MITOCHONDRIAL"/>
    <property type="match status" value="1"/>
</dbReference>
<dbReference type="InterPro" id="IPR002423">
    <property type="entry name" value="Cpn60/GroEL/TCP-1"/>
</dbReference>
<dbReference type="GO" id="GO:0016853">
    <property type="term" value="F:isomerase activity"/>
    <property type="evidence" value="ECO:0007669"/>
    <property type="project" value="UniProtKB-KW"/>
</dbReference>
<feature type="binding site" evidence="9">
    <location>
        <begin position="86"/>
        <end position="90"/>
    </location>
    <ligand>
        <name>ATP</name>
        <dbReference type="ChEBI" id="CHEBI:30616"/>
    </ligand>
</feature>
<evidence type="ECO:0000256" key="5">
    <source>
        <dbReference type="ARBA" id="ARBA00022840"/>
    </source>
</evidence>
<dbReference type="SUPFAM" id="SSF52029">
    <property type="entry name" value="GroEL apical domain-like"/>
    <property type="match status" value="1"/>
</dbReference>
<feature type="binding site" evidence="9">
    <location>
        <begin position="476"/>
        <end position="478"/>
    </location>
    <ligand>
        <name>ATP</name>
        <dbReference type="ChEBI" id="CHEBI:30616"/>
    </ligand>
</feature>
<sequence length="546" mass="57635">MAKILTFSDDARHRLEHGVNTLTDAVKVTLGPRGRNVVLAKSFGPPSITNDGVTVAKEIELDNPYENLGAQLVKEVATKTNDVAGDGTTTATVLAQAMVREGLRNVAAGANPTGLKRGMDQAAQAVSEALLGRAVPVERREDIAHVATVSAQDATIGDLIAEAMERVGRDGVITVEEGSTLATELEVTEGMMFDKGFISPHFTTDAEASESVLEDAYVLITTQKISSIEELLPLLEKVLQASKPLLLIAEDVEGQALSTLVVNAMRKTLKICAVKAPGFGDRRKAMLQDIAILTGAQLVAPELGFKLDQVGLEVLGQARRVVVSKDDTTIVDGAGDDAEVRARVEQIRKEIEASDSDWDREKLSERLAKLSGGVAVIKAGAATEVEMKERKHRIEDAIAATRAAVEEGIVPGGGAALAQLGVLADGLGATGDELVGVGIVRKALDEPLRWIASNAGHDGRVIVNKVRDHDWGHGFNAATDEYVELIPAGIVDPVKVTRNAVTNAASIAGLLITTESLVVEKPEEPVPAQNGHGHGHGHGHQQGPGF</sequence>
<evidence type="ECO:0000313" key="13">
    <source>
        <dbReference type="EMBL" id="QSB15580.1"/>
    </source>
</evidence>
<dbReference type="GO" id="GO:0005737">
    <property type="term" value="C:cytoplasm"/>
    <property type="evidence" value="ECO:0007669"/>
    <property type="project" value="UniProtKB-SubCell"/>
</dbReference>
<evidence type="ECO:0000256" key="11">
    <source>
        <dbReference type="RuleBase" id="RU000419"/>
    </source>
</evidence>
<dbReference type="FunFam" id="3.50.7.10:FF:000001">
    <property type="entry name" value="60 kDa chaperonin"/>
    <property type="match status" value="1"/>
</dbReference>
<dbReference type="NCBIfam" id="NF000592">
    <property type="entry name" value="PRK00013.1"/>
    <property type="match status" value="1"/>
</dbReference>
<gene>
    <name evidence="9 13" type="primary">groL</name>
    <name evidence="9" type="synonym">groEL</name>
    <name evidence="13" type="ORF">JQS43_04305</name>
</gene>
<evidence type="ECO:0000256" key="9">
    <source>
        <dbReference type="HAMAP-Rule" id="MF_00600"/>
    </source>
</evidence>